<keyword evidence="1" id="KW-0472">Membrane</keyword>
<organism evidence="3">
    <name type="scientific">Dissoconium aciculare CBS 342.82</name>
    <dbReference type="NCBI Taxonomy" id="1314786"/>
    <lineage>
        <taxon>Eukaryota</taxon>
        <taxon>Fungi</taxon>
        <taxon>Dikarya</taxon>
        <taxon>Ascomycota</taxon>
        <taxon>Pezizomycotina</taxon>
        <taxon>Dothideomycetes</taxon>
        <taxon>Dothideomycetidae</taxon>
        <taxon>Mycosphaerellales</taxon>
        <taxon>Dissoconiaceae</taxon>
        <taxon>Dissoconium</taxon>
    </lineage>
</organism>
<feature type="transmembrane region" description="Helical" evidence="1">
    <location>
        <begin position="270"/>
        <end position="290"/>
    </location>
</feature>
<evidence type="ECO:0000313" key="3">
    <source>
        <dbReference type="RefSeq" id="XP_033460482.1"/>
    </source>
</evidence>
<reference evidence="3" key="3">
    <citation type="submission" date="2025-08" db="UniProtKB">
        <authorList>
            <consortium name="RefSeq"/>
        </authorList>
    </citation>
    <scope>IDENTIFICATION</scope>
    <source>
        <strain evidence="3">CBS 342.82</strain>
    </source>
</reference>
<dbReference type="Proteomes" id="UP000504637">
    <property type="component" value="Unplaced"/>
</dbReference>
<name>A0A6J3M5W4_9PEZI</name>
<dbReference type="AlphaFoldDB" id="A0A6J3M5W4"/>
<feature type="transmembrane region" description="Helical" evidence="1">
    <location>
        <begin position="310"/>
        <end position="330"/>
    </location>
</feature>
<gene>
    <name evidence="3" type="ORF">K489DRAFT_400779</name>
</gene>
<keyword evidence="1" id="KW-0812">Transmembrane</keyword>
<evidence type="ECO:0000313" key="2">
    <source>
        <dbReference type="Proteomes" id="UP000504637"/>
    </source>
</evidence>
<dbReference type="GeneID" id="54364804"/>
<reference evidence="3" key="1">
    <citation type="submission" date="2020-01" db="EMBL/GenBank/DDBJ databases">
        <authorList>
            <consortium name="DOE Joint Genome Institute"/>
            <person name="Haridas S."/>
            <person name="Albert R."/>
            <person name="Binder M."/>
            <person name="Bloem J."/>
            <person name="Labutti K."/>
            <person name="Salamov A."/>
            <person name="Andreopoulos B."/>
            <person name="Baker S.E."/>
            <person name="Barry K."/>
            <person name="Bills G."/>
            <person name="Bluhm B.H."/>
            <person name="Cannon C."/>
            <person name="Castanera R."/>
            <person name="Culley D.E."/>
            <person name="Daum C."/>
            <person name="Ezra D."/>
            <person name="Gonzalez J.B."/>
            <person name="Henrissat B."/>
            <person name="Kuo A."/>
            <person name="Liang C."/>
            <person name="Lipzen A."/>
            <person name="Lutzoni F."/>
            <person name="Magnuson J."/>
            <person name="Mondo S."/>
            <person name="Nolan M."/>
            <person name="Ohm R."/>
            <person name="Pangilinan J."/>
            <person name="Park H.-J."/>
            <person name="Ramirez L."/>
            <person name="Alfaro M."/>
            <person name="Sun H."/>
            <person name="Tritt A."/>
            <person name="Yoshinaga Y."/>
            <person name="Zwiers L.-H."/>
            <person name="Turgeon B.G."/>
            <person name="Goodwin S.B."/>
            <person name="Spatafora J.W."/>
            <person name="Crous P.W."/>
            <person name="Grigoriev I.V."/>
        </authorList>
    </citation>
    <scope>NUCLEOTIDE SEQUENCE</scope>
    <source>
        <strain evidence="3">CBS 342.82</strain>
    </source>
</reference>
<accession>A0A6J3M5W4</accession>
<dbReference type="RefSeq" id="XP_033460482.1">
    <property type="nucleotide sequence ID" value="XM_033607004.1"/>
</dbReference>
<keyword evidence="2" id="KW-1185">Reference proteome</keyword>
<keyword evidence="1" id="KW-1133">Transmembrane helix</keyword>
<reference evidence="3" key="2">
    <citation type="submission" date="2020-04" db="EMBL/GenBank/DDBJ databases">
        <authorList>
            <consortium name="NCBI Genome Project"/>
        </authorList>
    </citation>
    <scope>NUCLEOTIDE SEQUENCE</scope>
    <source>
        <strain evidence="3">CBS 342.82</strain>
    </source>
</reference>
<sequence length="336" mass="36559">MERPWLYTDMEADESAMYPEVIAMQSPTTILAQTTAVVIPSEKVGIHSTFARQQNMDCISTCMSGSEHRSKQFERALAPGDDAAHDDRYWPQAGHGGSNKAVGRRDVLLDVASTPRPFLAAHTNNHHSSSSVFVCPYPVRSFYTGLGIGDFHEQSNFQCGVRSDHLPRPTAHTPPTRTFHEILEPFPLRMQRRIISAAEDPPSLSIGSGIMTGLHHALATAVIGALSAAVWQTGRMVGRPLGALLTQVMPDSETKRLSEPGAMKRLQTTLGGVISILLCFIALATNLVVIGREEMLGGFSTDWTWARFTILILQSVLEGEVAMMVLAGLVRIAGIS</sequence>
<evidence type="ECO:0000256" key="1">
    <source>
        <dbReference type="SAM" id="Phobius"/>
    </source>
</evidence>
<protein>
    <submittedName>
        <fullName evidence="3">Uncharacterized protein</fullName>
    </submittedName>
</protein>
<proteinExistence type="predicted"/>